<feature type="non-terminal residue" evidence="2">
    <location>
        <position position="1"/>
    </location>
</feature>
<comment type="caution">
    <text evidence="2">The sequence shown here is derived from an EMBL/GenBank/DDBJ whole genome shotgun (WGS) entry which is preliminary data.</text>
</comment>
<gene>
    <name evidence="2" type="ORF">PFISCL1PPCAC_7857</name>
</gene>
<proteinExistence type="predicted"/>
<accession>A0AAV5VF56</accession>
<dbReference type="Proteomes" id="UP001432322">
    <property type="component" value="Unassembled WGS sequence"/>
</dbReference>
<evidence type="ECO:0000313" key="3">
    <source>
        <dbReference type="Proteomes" id="UP001432322"/>
    </source>
</evidence>
<evidence type="ECO:0000256" key="1">
    <source>
        <dbReference type="SAM" id="Phobius"/>
    </source>
</evidence>
<keyword evidence="1" id="KW-1133">Transmembrane helix</keyword>
<protein>
    <submittedName>
        <fullName evidence="2">Uncharacterized protein</fullName>
    </submittedName>
</protein>
<feature type="transmembrane region" description="Helical" evidence="1">
    <location>
        <begin position="396"/>
        <end position="420"/>
    </location>
</feature>
<reference evidence="2" key="1">
    <citation type="submission" date="2023-10" db="EMBL/GenBank/DDBJ databases">
        <title>Genome assembly of Pristionchus species.</title>
        <authorList>
            <person name="Yoshida K."/>
            <person name="Sommer R.J."/>
        </authorList>
    </citation>
    <scope>NUCLEOTIDE SEQUENCE</scope>
    <source>
        <strain evidence="2">RS5133</strain>
    </source>
</reference>
<evidence type="ECO:0000313" key="2">
    <source>
        <dbReference type="EMBL" id="GMT16560.1"/>
    </source>
</evidence>
<organism evidence="2 3">
    <name type="scientific">Pristionchus fissidentatus</name>
    <dbReference type="NCBI Taxonomy" id="1538716"/>
    <lineage>
        <taxon>Eukaryota</taxon>
        <taxon>Metazoa</taxon>
        <taxon>Ecdysozoa</taxon>
        <taxon>Nematoda</taxon>
        <taxon>Chromadorea</taxon>
        <taxon>Rhabditida</taxon>
        <taxon>Rhabditina</taxon>
        <taxon>Diplogasteromorpha</taxon>
        <taxon>Diplogasteroidea</taxon>
        <taxon>Neodiplogasteridae</taxon>
        <taxon>Pristionchus</taxon>
    </lineage>
</organism>
<dbReference type="EMBL" id="BTSY01000002">
    <property type="protein sequence ID" value="GMT16560.1"/>
    <property type="molecule type" value="Genomic_DNA"/>
</dbReference>
<sequence length="544" mass="61555">EGRSDSDDIYEHCFAFLKLHPYTYKTTRVVMESFDGSNTVTLKNENGIVLLECKRENEKVKAFLGGALVMETENPSTQHLYCEFDADLSKTQAMLGQATYASSMSIASVILATEHKATLTYTPSTTVYCSPTVLVGPHDAFAEDKNYAKARYELGRVVCSQSKIFTTTEYRPDGSEEYERIQKIKCENSHYVKYAIDNTAQDIALDDDIDVRCVADADYFCDYDLKYTPNEKALNRIKPDADTPVKGSIQCPASHPFFVIRGQRPIIHPEKITCKNHGGKMRWTYGKMILSSTSPEVHCVNKLECHVMNKMQKSNLQGSFMNEQFLPTCQEGGKLTVKEGKEENDVIDVTCNEQTGVYNYKYHSNNGDVERSVSKTTVFKCTYKVELAPNAASHKWFIAAGSGSAIVSLIAAAVVTWIVVVKRRRKAKEYDIGLQKNRDNVAQISDRMEKNVEVARKLGVRRDAEGDLLANDYLQMMLKAAKTEVPHEVIKKQVIANRNRVMTKVTKKFHENLGLRYTEHRTFSPFAPELGDMRRKLEKKIRAE</sequence>
<keyword evidence="3" id="KW-1185">Reference proteome</keyword>
<dbReference type="AlphaFoldDB" id="A0AAV5VF56"/>
<keyword evidence="1" id="KW-0812">Transmembrane</keyword>
<feature type="non-terminal residue" evidence="2">
    <location>
        <position position="544"/>
    </location>
</feature>
<name>A0AAV5VF56_9BILA</name>
<keyword evidence="1" id="KW-0472">Membrane</keyword>